<feature type="compositionally biased region" description="Polar residues" evidence="13">
    <location>
        <begin position="651"/>
        <end position="660"/>
    </location>
</feature>
<feature type="compositionally biased region" description="Low complexity" evidence="13">
    <location>
        <begin position="618"/>
        <end position="636"/>
    </location>
</feature>
<dbReference type="Pfam" id="PF00134">
    <property type="entry name" value="Cyclin_N"/>
    <property type="match status" value="1"/>
</dbReference>
<dbReference type="Proteomes" id="UP000245119">
    <property type="component" value="Linkage Group LG2"/>
</dbReference>
<comment type="subcellular location">
    <subcellularLocation>
        <location evidence="1">Nucleus</location>
    </subcellularLocation>
</comment>
<comment type="similarity">
    <text evidence="2">Belongs to the cyclin family. Cyclin C subfamily.</text>
</comment>
<feature type="domain" description="Cyclin-like" evidence="14">
    <location>
        <begin position="39"/>
        <end position="138"/>
    </location>
</feature>
<proteinExistence type="inferred from homology"/>
<dbReference type="InterPro" id="IPR036915">
    <property type="entry name" value="Cyclin-like_sf"/>
</dbReference>
<evidence type="ECO:0000256" key="3">
    <source>
        <dbReference type="ARBA" id="ARBA00022499"/>
    </source>
</evidence>
<evidence type="ECO:0000256" key="7">
    <source>
        <dbReference type="ARBA" id="ARBA00023015"/>
    </source>
</evidence>
<keyword evidence="6" id="KW-0832">Ubl conjugation</keyword>
<feature type="region of interest" description="Disordered" evidence="13">
    <location>
        <begin position="797"/>
        <end position="826"/>
    </location>
</feature>
<feature type="compositionally biased region" description="Pro residues" evidence="13">
    <location>
        <begin position="802"/>
        <end position="826"/>
    </location>
</feature>
<evidence type="ECO:0000256" key="8">
    <source>
        <dbReference type="ARBA" id="ARBA00023127"/>
    </source>
</evidence>
<feature type="compositionally biased region" description="Basic residues" evidence="13">
    <location>
        <begin position="639"/>
        <end position="648"/>
    </location>
</feature>
<dbReference type="STRING" id="400727.A0A2T7PV19"/>
<feature type="compositionally biased region" description="Low complexity" evidence="13">
    <location>
        <begin position="662"/>
        <end position="680"/>
    </location>
</feature>
<name>A0A2T7PV19_POMCA</name>
<evidence type="ECO:0000256" key="9">
    <source>
        <dbReference type="ARBA" id="ARBA00023163"/>
    </source>
</evidence>
<dbReference type="GO" id="GO:0006357">
    <property type="term" value="P:regulation of transcription by RNA polymerase II"/>
    <property type="evidence" value="ECO:0007669"/>
    <property type="project" value="InterPro"/>
</dbReference>
<evidence type="ECO:0000256" key="4">
    <source>
        <dbReference type="ARBA" id="ARBA00022553"/>
    </source>
</evidence>
<dbReference type="FunFam" id="1.10.472.10:FF:000004">
    <property type="entry name" value="Cyclin T2"/>
    <property type="match status" value="1"/>
</dbReference>
<evidence type="ECO:0000256" key="2">
    <source>
        <dbReference type="ARBA" id="ARBA00008638"/>
    </source>
</evidence>
<dbReference type="InterPro" id="IPR043198">
    <property type="entry name" value="Cyclin/Ssn8"/>
</dbReference>
<dbReference type="SMART" id="SM00385">
    <property type="entry name" value="CYCLIN"/>
    <property type="match status" value="2"/>
</dbReference>
<dbReference type="InterPro" id="IPR006671">
    <property type="entry name" value="Cyclin_N"/>
</dbReference>
<dbReference type="SUPFAM" id="SSF47954">
    <property type="entry name" value="Cyclin-like"/>
    <property type="match status" value="2"/>
</dbReference>
<feature type="region of interest" description="Disordered" evidence="13">
    <location>
        <begin position="526"/>
        <end position="545"/>
    </location>
</feature>
<evidence type="ECO:0000256" key="10">
    <source>
        <dbReference type="ARBA" id="ARBA00023242"/>
    </source>
</evidence>
<dbReference type="CDD" id="cd20538">
    <property type="entry name" value="CYCLIN_CCNT_rpt1"/>
    <property type="match status" value="1"/>
</dbReference>
<keyword evidence="8 12" id="KW-0195">Cyclin</keyword>
<feature type="domain" description="Cyclin-like" evidence="14">
    <location>
        <begin position="151"/>
        <end position="239"/>
    </location>
</feature>
<organism evidence="15 16">
    <name type="scientific">Pomacea canaliculata</name>
    <name type="common">Golden apple snail</name>
    <dbReference type="NCBI Taxonomy" id="400727"/>
    <lineage>
        <taxon>Eukaryota</taxon>
        <taxon>Metazoa</taxon>
        <taxon>Spiralia</taxon>
        <taxon>Lophotrochozoa</taxon>
        <taxon>Mollusca</taxon>
        <taxon>Gastropoda</taxon>
        <taxon>Caenogastropoda</taxon>
        <taxon>Architaenioglossa</taxon>
        <taxon>Ampullarioidea</taxon>
        <taxon>Ampullariidae</taxon>
        <taxon>Pomacea</taxon>
    </lineage>
</organism>
<evidence type="ECO:0000313" key="16">
    <source>
        <dbReference type="Proteomes" id="UP000245119"/>
    </source>
</evidence>
<dbReference type="FunFam" id="1.10.472.10:FF:000009">
    <property type="entry name" value="cyclin-T2 isoform X1"/>
    <property type="match status" value="1"/>
</dbReference>
<evidence type="ECO:0000313" key="15">
    <source>
        <dbReference type="EMBL" id="PVD37261.1"/>
    </source>
</evidence>
<dbReference type="AlphaFoldDB" id="A0A2T7PV19"/>
<feature type="region of interest" description="Disordered" evidence="13">
    <location>
        <begin position="553"/>
        <end position="697"/>
    </location>
</feature>
<protein>
    <recommendedName>
        <fullName evidence="14">Cyclin-like domain-containing protein</fullName>
    </recommendedName>
</protein>
<dbReference type="EMBL" id="PZQS01000002">
    <property type="protein sequence ID" value="PVD37261.1"/>
    <property type="molecule type" value="Genomic_DNA"/>
</dbReference>
<feature type="compositionally biased region" description="Pro residues" evidence="13">
    <location>
        <begin position="681"/>
        <end position="692"/>
    </location>
</feature>
<comment type="caution">
    <text evidence="15">The sequence shown here is derived from an EMBL/GenBank/DDBJ whole genome shotgun (WGS) entry which is preliminary data.</text>
</comment>
<reference evidence="15 16" key="1">
    <citation type="submission" date="2018-04" db="EMBL/GenBank/DDBJ databases">
        <title>The genome of golden apple snail Pomacea canaliculata provides insight into stress tolerance and invasive adaptation.</title>
        <authorList>
            <person name="Liu C."/>
            <person name="Liu B."/>
            <person name="Ren Y."/>
            <person name="Zhang Y."/>
            <person name="Wang H."/>
            <person name="Li S."/>
            <person name="Jiang F."/>
            <person name="Yin L."/>
            <person name="Zhang G."/>
            <person name="Qian W."/>
            <person name="Fan W."/>
        </authorList>
    </citation>
    <scope>NUCLEOTIDE SEQUENCE [LARGE SCALE GENOMIC DNA]</scope>
    <source>
        <strain evidence="15">SZHN2017</strain>
        <tissue evidence="15">Muscle</tissue>
    </source>
</reference>
<evidence type="ECO:0000256" key="13">
    <source>
        <dbReference type="SAM" id="MobiDB-lite"/>
    </source>
</evidence>
<feature type="compositionally biased region" description="Basic and acidic residues" evidence="13">
    <location>
        <begin position="563"/>
        <end position="576"/>
    </location>
</feature>
<feature type="region of interest" description="Disordered" evidence="13">
    <location>
        <begin position="453"/>
        <end position="520"/>
    </location>
</feature>
<evidence type="ECO:0000259" key="14">
    <source>
        <dbReference type="SMART" id="SM00385"/>
    </source>
</evidence>
<keyword evidence="5" id="KW-0132">Cell division</keyword>
<keyword evidence="9" id="KW-0804">Transcription</keyword>
<feature type="region of interest" description="Disordered" evidence="13">
    <location>
        <begin position="258"/>
        <end position="298"/>
    </location>
</feature>
<keyword evidence="10" id="KW-0539">Nucleus</keyword>
<gene>
    <name evidence="15" type="ORF">C0Q70_04258</name>
</gene>
<evidence type="ECO:0000256" key="1">
    <source>
        <dbReference type="ARBA" id="ARBA00004123"/>
    </source>
</evidence>
<evidence type="ECO:0000256" key="11">
    <source>
        <dbReference type="ARBA" id="ARBA00023306"/>
    </source>
</evidence>
<evidence type="ECO:0000256" key="6">
    <source>
        <dbReference type="ARBA" id="ARBA00022843"/>
    </source>
</evidence>
<dbReference type="GO" id="GO:0005634">
    <property type="term" value="C:nucleus"/>
    <property type="evidence" value="ECO:0007669"/>
    <property type="project" value="UniProtKB-SubCell"/>
</dbReference>
<accession>A0A2T7PV19</accession>
<dbReference type="Gene3D" id="1.10.472.10">
    <property type="entry name" value="Cyclin-like"/>
    <property type="match status" value="2"/>
</dbReference>
<dbReference type="InterPro" id="IPR013763">
    <property type="entry name" value="Cyclin-like_dom"/>
</dbReference>
<dbReference type="GO" id="GO:0016538">
    <property type="term" value="F:cyclin-dependent protein serine/threonine kinase regulator activity"/>
    <property type="evidence" value="ECO:0007669"/>
    <property type="project" value="InterPro"/>
</dbReference>
<feature type="compositionally biased region" description="Basic and acidic residues" evidence="13">
    <location>
        <begin position="492"/>
        <end position="506"/>
    </location>
</feature>
<dbReference type="PANTHER" id="PTHR10026">
    <property type="entry name" value="CYCLIN"/>
    <property type="match status" value="1"/>
</dbReference>
<dbReference type="GO" id="GO:0051301">
    <property type="term" value="P:cell division"/>
    <property type="evidence" value="ECO:0007669"/>
    <property type="project" value="UniProtKB-KW"/>
</dbReference>
<keyword evidence="11" id="KW-0131">Cell cycle</keyword>
<feature type="compositionally biased region" description="Basic and acidic residues" evidence="13">
    <location>
        <begin position="260"/>
        <end position="270"/>
    </location>
</feature>
<dbReference type="CDD" id="cd20539">
    <property type="entry name" value="CYCLIN_CCNT_rpt2"/>
    <property type="match status" value="1"/>
</dbReference>
<evidence type="ECO:0000256" key="5">
    <source>
        <dbReference type="ARBA" id="ARBA00022618"/>
    </source>
</evidence>
<feature type="compositionally biased region" description="Basic residues" evidence="13">
    <location>
        <begin position="472"/>
        <end position="484"/>
    </location>
</feature>
<keyword evidence="3" id="KW-1017">Isopeptide bond</keyword>
<keyword evidence="4" id="KW-0597">Phosphoprotein</keyword>
<keyword evidence="16" id="KW-1185">Reference proteome</keyword>
<keyword evidence="7" id="KW-0805">Transcription regulation</keyword>
<evidence type="ECO:0000256" key="12">
    <source>
        <dbReference type="RuleBase" id="RU000383"/>
    </source>
</evidence>
<dbReference type="Pfam" id="PF21797">
    <property type="entry name" value="CycT2-like_C"/>
    <property type="match status" value="1"/>
</dbReference>
<feature type="compositionally biased region" description="Basic and acidic residues" evidence="13">
    <location>
        <begin position="587"/>
        <end position="599"/>
    </location>
</feature>
<dbReference type="OrthoDB" id="25002at2759"/>
<sequence length="826" mass="92554">MENKRFNWIFSKEELQNTPSRKCGIDAEKELAYRQQAASMIQDMGQRLQVNQLCINTALVYMHRFYMFHSFTKFHRNMMGPACIFLAAKVEEQPRKLEHVLKERHRCLCRDGPIFDNKSDAYLEQAQELVVCENILLQTLGFDITVDHPHTHVVKTCQLVRASKDFAQTSYFLATNSLHLTTMCLQYPPTVVACVCIHLASKWADYQINTSKEGKEWYWYINKTVTMELLEELANDFLTIVDKCPEKLKKSIMAKVTKRGISEKEEEQPAKKRVRTEASATISSSASTSSEGKAVHSTKISDELDLHSLLSMKALDMQRVDISPIRHGVALAQSGMTQGNMLPVTVEPTHMQAVTFPSPVNEPIMMPLPVENVKQEKVAPLPSAPEKLSLRDYRQRNEQRPPPLALLPVNATDKQDVAKTSQHVMLKEAKVLVHDMQHSQGHDKLIFTTAQHAYDASRKRQNSGSHSDSEKRRHHHHYHHHHPPLHGGQEVNQRDETEHRHTRVEENTVVGGRELEGKSSLKVHIKRESSGAHHIHHSSSSPLKLKIKRDPETATMHAASDGGKAERDREKKESLKLRLPINSTGRGDSDKHSRSKGHDVSSAQTPQKLTILMGSGTGNASSSGGVVVSSTLNSNGHSDRKRSKHSRSHSQVVDQSLHHASSTRSLDSSLRQSSSSTLISAPPPPPPEPLPPSTSSMNLPYISAISSTYHPVSHHPPLQTQFSGFSLNDSFLEHLPENIFDTDNPSNVGDMNGLAYDAPQTPTAENFKQIMVQHKSRHHPRHNSFHIPPHPLMYPVDNCYPQNPPLPPPLPPEPNPPPPPPPPPSH</sequence>
<feature type="compositionally biased region" description="Low complexity" evidence="13">
    <location>
        <begin position="277"/>
        <end position="291"/>
    </location>
</feature>